<feature type="domain" description="Fumarylacetoacetase-like C-terminal" evidence="3">
    <location>
        <begin position="60"/>
        <end position="269"/>
    </location>
</feature>
<accession>A0A160U4S8</accession>
<proteinExistence type="inferred from homology"/>
<evidence type="ECO:0000259" key="3">
    <source>
        <dbReference type="Pfam" id="PF01557"/>
    </source>
</evidence>
<sequence>MKLVRFAENGTARYGVLDGDIVRPTDATTLQDALAITGLDALPVPLKTLDLLAPVERPRKILGIGVNYAAHAAESVSFVDTKSPQVQKWFNKQATSANKPFGRVHLPKVSDQLDYEVELVAVIGKHGRHVPRERAMEIVAGFCVGCDYSVRDWQRASQTMIMGKGFDTHAPFGPALVTPDEIEDLASVELRSFVNDELRQTGHVRDMIHDIPAQIAHLTAAFTLEPGDLIFTGTPAGVGGGFTPPKWLKVGDRVRLEIDQVGVIENEIVTEPGDTRIG</sequence>
<keyword evidence="5" id="KW-0413">Isomerase</keyword>
<dbReference type="InterPro" id="IPR011234">
    <property type="entry name" value="Fumarylacetoacetase-like_C"/>
</dbReference>
<name>A0A160U4S8_9ZZZZ</name>
<dbReference type="InterPro" id="IPR051121">
    <property type="entry name" value="FAH"/>
</dbReference>
<feature type="domain" description="Rv2993c-like N-terminal" evidence="4">
    <location>
        <begin position="1"/>
        <end position="54"/>
    </location>
</feature>
<dbReference type="PANTHER" id="PTHR42796:SF4">
    <property type="entry name" value="FUMARYLACETOACETATE HYDROLASE DOMAIN-CONTAINING PROTEIN 2A"/>
    <property type="match status" value="1"/>
</dbReference>
<dbReference type="PANTHER" id="PTHR42796">
    <property type="entry name" value="FUMARYLACETOACETATE HYDROLASE DOMAIN-CONTAINING PROTEIN 2A-RELATED"/>
    <property type="match status" value="1"/>
</dbReference>
<organism evidence="5">
    <name type="scientific">hydrothermal vent metagenome</name>
    <dbReference type="NCBI Taxonomy" id="652676"/>
    <lineage>
        <taxon>unclassified sequences</taxon>
        <taxon>metagenomes</taxon>
        <taxon>ecological metagenomes</taxon>
    </lineage>
</organism>
<protein>
    <submittedName>
        <fullName evidence="5">2-hydroxyhepta-2,4-diene-1,7-dioate isomerase / 5-carboxymethyl-2-oxo-hex-3-ene-1,7-dioate decarboxylase</fullName>
        <ecNumber evidence="5">4.1.1.68</ecNumber>
        <ecNumber evidence="5">5.3.3.-</ecNumber>
    </submittedName>
</protein>
<evidence type="ECO:0000256" key="2">
    <source>
        <dbReference type="ARBA" id="ARBA00022723"/>
    </source>
</evidence>
<dbReference type="GO" id="GO:0019752">
    <property type="term" value="P:carboxylic acid metabolic process"/>
    <property type="evidence" value="ECO:0007669"/>
    <property type="project" value="UniProtKB-ARBA"/>
</dbReference>
<dbReference type="Pfam" id="PF10370">
    <property type="entry name" value="Rv2993c-like_N"/>
    <property type="match status" value="1"/>
</dbReference>
<dbReference type="FunFam" id="3.90.850.10:FF:000002">
    <property type="entry name" value="2-hydroxyhepta-2,4-diene-1,7-dioate isomerase"/>
    <property type="match status" value="1"/>
</dbReference>
<dbReference type="EMBL" id="CZQD01000046">
    <property type="protein sequence ID" value="CUS57599.1"/>
    <property type="molecule type" value="Genomic_DNA"/>
</dbReference>
<dbReference type="Gene3D" id="3.90.850.10">
    <property type="entry name" value="Fumarylacetoacetase-like, C-terminal domain"/>
    <property type="match status" value="1"/>
</dbReference>
<dbReference type="GO" id="GO:0016853">
    <property type="term" value="F:isomerase activity"/>
    <property type="evidence" value="ECO:0007669"/>
    <property type="project" value="UniProtKB-KW"/>
</dbReference>
<dbReference type="EC" id="5.3.3.-" evidence="5"/>
<keyword evidence="2" id="KW-0479">Metal-binding</keyword>
<dbReference type="InterPro" id="IPR018833">
    <property type="entry name" value="Rv2993c-like_N"/>
</dbReference>
<dbReference type="AlphaFoldDB" id="A0A160U4S8"/>
<dbReference type="SUPFAM" id="SSF56529">
    <property type="entry name" value="FAH"/>
    <property type="match status" value="1"/>
</dbReference>
<evidence type="ECO:0000256" key="1">
    <source>
        <dbReference type="ARBA" id="ARBA00010211"/>
    </source>
</evidence>
<evidence type="ECO:0000259" key="4">
    <source>
        <dbReference type="Pfam" id="PF10370"/>
    </source>
</evidence>
<dbReference type="GO" id="GO:0046872">
    <property type="term" value="F:metal ion binding"/>
    <property type="evidence" value="ECO:0007669"/>
    <property type="project" value="UniProtKB-KW"/>
</dbReference>
<reference evidence="5" key="1">
    <citation type="submission" date="2015-10" db="EMBL/GenBank/DDBJ databases">
        <authorList>
            <person name="Gilbert D.G."/>
        </authorList>
    </citation>
    <scope>NUCLEOTIDE SEQUENCE</scope>
</reference>
<evidence type="ECO:0000313" key="5">
    <source>
        <dbReference type="EMBL" id="CUS57599.1"/>
    </source>
</evidence>
<keyword evidence="5" id="KW-0456">Lyase</keyword>
<comment type="similarity">
    <text evidence="1">Belongs to the FAH family.</text>
</comment>
<dbReference type="GO" id="GO:0018800">
    <property type="term" value="F:5-oxopent-3-ene-1,2,5-tricarboxylate decarboxylase activity"/>
    <property type="evidence" value="ECO:0007669"/>
    <property type="project" value="UniProtKB-EC"/>
</dbReference>
<dbReference type="InterPro" id="IPR036663">
    <property type="entry name" value="Fumarylacetoacetase_C_sf"/>
</dbReference>
<gene>
    <name evidence="5" type="ORF">MGWOODY_Hyp2295</name>
</gene>
<dbReference type="EC" id="4.1.1.68" evidence="5"/>
<dbReference type="Pfam" id="PF01557">
    <property type="entry name" value="FAA_hydrolase"/>
    <property type="match status" value="1"/>
</dbReference>